<sequence length="92" mass="10982">MVERNPKYLPKDELQLDLLFELKPASNTETGKLVIIRLTQVQDHLSPDVIRRVMDTMLKMKWLVDSKGNRRLPFETRAVHARYARRKYELLF</sequence>
<dbReference type="EMBL" id="JQBP01000009">
    <property type="protein sequence ID" value="KRN74477.1"/>
    <property type="molecule type" value="Genomic_DNA"/>
</dbReference>
<proteinExistence type="predicted"/>
<dbReference type="AlphaFoldDB" id="A0A0R2JKS2"/>
<dbReference type="STRING" id="1616.IV73_GL001273"/>
<keyword evidence="2" id="KW-1185">Reference proteome</keyword>
<protein>
    <submittedName>
        <fullName evidence="1">Uncharacterized protein</fullName>
    </submittedName>
</protein>
<accession>A0A0R2JKS2</accession>
<dbReference type="Proteomes" id="UP000051655">
    <property type="component" value="Unassembled WGS sequence"/>
</dbReference>
<reference evidence="1 2" key="1">
    <citation type="journal article" date="2015" name="Genome Announc.">
        <title>Expanding the biotechnology potential of lactobacilli through comparative genomics of 213 strains and associated genera.</title>
        <authorList>
            <person name="Sun Z."/>
            <person name="Harris H.M."/>
            <person name="McCann A."/>
            <person name="Guo C."/>
            <person name="Argimon S."/>
            <person name="Zhang W."/>
            <person name="Yang X."/>
            <person name="Jeffery I.B."/>
            <person name="Cooney J.C."/>
            <person name="Kagawa T.F."/>
            <person name="Liu W."/>
            <person name="Song Y."/>
            <person name="Salvetti E."/>
            <person name="Wrobel A."/>
            <person name="Rasinkangas P."/>
            <person name="Parkhill J."/>
            <person name="Rea M.C."/>
            <person name="O'Sullivan O."/>
            <person name="Ritari J."/>
            <person name="Douillard F.P."/>
            <person name="Paul Ross R."/>
            <person name="Yang R."/>
            <person name="Briner A.E."/>
            <person name="Felis G.E."/>
            <person name="de Vos W.M."/>
            <person name="Barrangou R."/>
            <person name="Klaenhammer T.R."/>
            <person name="Caufield P.W."/>
            <person name="Cui Y."/>
            <person name="Zhang H."/>
            <person name="O'Toole P.W."/>
        </authorList>
    </citation>
    <scope>NUCLEOTIDE SEQUENCE [LARGE SCALE GENOMIC DNA]</scope>
    <source>
        <strain evidence="1 2">DSM 20593</strain>
    </source>
</reference>
<comment type="caution">
    <text evidence="1">The sequence shown here is derived from an EMBL/GenBank/DDBJ whole genome shotgun (WGS) entry which is preliminary data.</text>
</comment>
<dbReference type="RefSeq" id="WP_057756445.1">
    <property type="nucleotide sequence ID" value="NZ_JQBP01000009.1"/>
</dbReference>
<evidence type="ECO:0000313" key="2">
    <source>
        <dbReference type="Proteomes" id="UP000051655"/>
    </source>
</evidence>
<name>A0A0R2JKS2_9LACO</name>
<organism evidence="1 2">
    <name type="scientific">Weissella kandleri</name>
    <dbReference type="NCBI Taxonomy" id="1616"/>
    <lineage>
        <taxon>Bacteria</taxon>
        <taxon>Bacillati</taxon>
        <taxon>Bacillota</taxon>
        <taxon>Bacilli</taxon>
        <taxon>Lactobacillales</taxon>
        <taxon>Lactobacillaceae</taxon>
        <taxon>Weissella</taxon>
    </lineage>
</organism>
<evidence type="ECO:0000313" key="1">
    <source>
        <dbReference type="EMBL" id="KRN74477.1"/>
    </source>
</evidence>
<gene>
    <name evidence="1" type="ORF">IV73_GL001273</name>
</gene>
<dbReference type="PATRIC" id="fig|1616.3.peg.1306"/>